<gene>
    <name evidence="1" type="ORF">A374_16899</name>
</gene>
<dbReference type="STRING" id="1196324.A374_16899"/>
<dbReference type="AlphaFoldDB" id="I8UBI0"/>
<dbReference type="Proteomes" id="UP000004080">
    <property type="component" value="Unassembled WGS sequence"/>
</dbReference>
<evidence type="ECO:0000313" key="1">
    <source>
        <dbReference type="EMBL" id="EIT84143.1"/>
    </source>
</evidence>
<dbReference type="EMBL" id="AKKV01000039">
    <property type="protein sequence ID" value="EIT84143.1"/>
    <property type="molecule type" value="Genomic_DNA"/>
</dbReference>
<evidence type="ECO:0000313" key="2">
    <source>
        <dbReference type="Proteomes" id="UP000004080"/>
    </source>
</evidence>
<keyword evidence="2" id="KW-1185">Reference proteome</keyword>
<organism evidence="1 2">
    <name type="scientific">Fictibacillus macauensis ZFHKF-1</name>
    <dbReference type="NCBI Taxonomy" id="1196324"/>
    <lineage>
        <taxon>Bacteria</taxon>
        <taxon>Bacillati</taxon>
        <taxon>Bacillota</taxon>
        <taxon>Bacilli</taxon>
        <taxon>Bacillales</taxon>
        <taxon>Fictibacillaceae</taxon>
        <taxon>Fictibacillus</taxon>
    </lineage>
</organism>
<name>I8UBI0_9BACL</name>
<dbReference type="RefSeq" id="WP_007203451.1">
    <property type="nucleotide sequence ID" value="NZ_AKKV01000039.1"/>
</dbReference>
<proteinExistence type="predicted"/>
<dbReference type="OrthoDB" id="9429430at2"/>
<protein>
    <submittedName>
        <fullName evidence="1">Uncharacterized protein</fullName>
    </submittedName>
</protein>
<reference evidence="1 2" key="1">
    <citation type="journal article" date="2012" name="J. Bacteriol.">
        <title>Genome of Bacillus macauensis ZFHKF-1, a Long-Chain-Forming Bacterium.</title>
        <authorList>
            <person name="Cai L."/>
            <person name="Zhang T."/>
        </authorList>
    </citation>
    <scope>NUCLEOTIDE SEQUENCE [LARGE SCALE GENOMIC DNA]</scope>
    <source>
        <strain evidence="1 2">ZFHKF-1</strain>
    </source>
</reference>
<sequence length="277" mass="31685">MGFLGLSKTDEEKLQYEVISNRARLKITRLIRETCFNEDNSLHLLRQNRFVNIANNVLGKPLYILESDDMGEYQMAEHAWHLGEIEILTRRPDTIQLVELLADLLQESLLDINIINEILLEDGASISFEESYNNNIKVYITPIEEIEDVQDSQEHPNIRKLIKRLDTLLAEKDFSGVLHTSASIFETLAKDVVGLATVENKPLGGFFERYRKESSLPEPILEFILGIYIKRNTEPLAGHGSTQNPKVEEEEAIMLAEMTKTLVRIERKLALPQVVKN</sequence>
<comment type="caution">
    <text evidence="1">The sequence shown here is derived from an EMBL/GenBank/DDBJ whole genome shotgun (WGS) entry which is preliminary data.</text>
</comment>
<dbReference type="PATRIC" id="fig|1196324.3.peg.3454"/>
<accession>I8UBI0</accession>